<proteinExistence type="predicted"/>
<dbReference type="InterPro" id="IPR036865">
    <property type="entry name" value="CRAL-TRIO_dom_sf"/>
</dbReference>
<dbReference type="SMART" id="SM00516">
    <property type="entry name" value="SEC14"/>
    <property type="match status" value="1"/>
</dbReference>
<dbReference type="Proteomes" id="UP000770661">
    <property type="component" value="Unassembled WGS sequence"/>
</dbReference>
<dbReference type="CDD" id="cd00170">
    <property type="entry name" value="SEC14"/>
    <property type="match status" value="1"/>
</dbReference>
<comment type="caution">
    <text evidence="3">The sequence shown here is derived from an EMBL/GenBank/DDBJ whole genome shotgun (WGS) entry which is preliminary data.</text>
</comment>
<reference evidence="3" key="1">
    <citation type="submission" date="2020-07" db="EMBL/GenBank/DDBJ databases">
        <title>The High-quality genome of the commercially important snow crab, Chionoecetes opilio.</title>
        <authorList>
            <person name="Jeong J.-H."/>
            <person name="Ryu S."/>
        </authorList>
    </citation>
    <scope>NUCLEOTIDE SEQUENCE</scope>
    <source>
        <strain evidence="3">MADBK_172401_WGS</strain>
        <tissue evidence="3">Digestive gland</tissue>
    </source>
</reference>
<dbReference type="GO" id="GO:0005737">
    <property type="term" value="C:cytoplasm"/>
    <property type="evidence" value="ECO:0007669"/>
    <property type="project" value="TreeGrafter"/>
</dbReference>
<dbReference type="PROSITE" id="PS50191">
    <property type="entry name" value="CRAL_TRIO"/>
    <property type="match status" value="1"/>
</dbReference>
<dbReference type="EMBL" id="JACEEZ010021762">
    <property type="protein sequence ID" value="KAG0713106.1"/>
    <property type="molecule type" value="Genomic_DNA"/>
</dbReference>
<keyword evidence="1" id="KW-0344">Guanine-nucleotide releasing factor</keyword>
<gene>
    <name evidence="3" type="primary">MCF2L_1</name>
    <name evidence="3" type="ORF">GWK47_016964</name>
</gene>
<dbReference type="Gene3D" id="3.40.525.10">
    <property type="entry name" value="CRAL-TRIO lipid binding domain"/>
    <property type="match status" value="1"/>
</dbReference>
<evidence type="ECO:0000313" key="4">
    <source>
        <dbReference type="Proteomes" id="UP000770661"/>
    </source>
</evidence>
<dbReference type="OrthoDB" id="10004999at2759"/>
<dbReference type="PANTHER" id="PTHR22826:SF211">
    <property type="entry name" value="LD43457P"/>
    <property type="match status" value="1"/>
</dbReference>
<accession>A0A8J4XR80</accession>
<name>A0A8J4XR80_CHIOP</name>
<sequence>MVSCVDKKVEEAAGEALRPEADHNLLTPLLPRTLPYAPHPHPLNLPPTATHSMLLCAAAVCEEEYTADEVLEEGGCALSVRDVSELLHAQYAIITGGKSREGCPILTFPDRGNFAQIGDEEYRKLIIYLTSVPSLQDADLGFVLVIDRRNDKWNSVKTVLLKISGFFPGLITVAYVLRPAGFLQKAISEVSNKIFRDEFKFRVVVCNCVADLHDYIDKNQLTEDLDGCIPYNHDEWIEQRVCFPVEVNEMSHTGEIKVTPTTASRLFFAPQGSSKTADVFVVRLQSET</sequence>
<evidence type="ECO:0000313" key="3">
    <source>
        <dbReference type="EMBL" id="KAG0713106.1"/>
    </source>
</evidence>
<protein>
    <submittedName>
        <fullName evidence="3">Guanine nucleotide exchange factor DBS</fullName>
    </submittedName>
</protein>
<dbReference type="InterPro" id="IPR001251">
    <property type="entry name" value="CRAL-TRIO_dom"/>
</dbReference>
<dbReference type="SUPFAM" id="SSF52087">
    <property type="entry name" value="CRAL/TRIO domain"/>
    <property type="match status" value="1"/>
</dbReference>
<keyword evidence="4" id="KW-1185">Reference proteome</keyword>
<dbReference type="InterPro" id="IPR051336">
    <property type="entry name" value="RhoGEF_Guanine_NuclExch_SF"/>
</dbReference>
<organism evidence="3 4">
    <name type="scientific">Chionoecetes opilio</name>
    <name type="common">Atlantic snow crab</name>
    <name type="synonym">Cancer opilio</name>
    <dbReference type="NCBI Taxonomy" id="41210"/>
    <lineage>
        <taxon>Eukaryota</taxon>
        <taxon>Metazoa</taxon>
        <taxon>Ecdysozoa</taxon>
        <taxon>Arthropoda</taxon>
        <taxon>Crustacea</taxon>
        <taxon>Multicrustacea</taxon>
        <taxon>Malacostraca</taxon>
        <taxon>Eumalacostraca</taxon>
        <taxon>Eucarida</taxon>
        <taxon>Decapoda</taxon>
        <taxon>Pleocyemata</taxon>
        <taxon>Brachyura</taxon>
        <taxon>Eubrachyura</taxon>
        <taxon>Majoidea</taxon>
        <taxon>Majidae</taxon>
        <taxon>Chionoecetes</taxon>
    </lineage>
</organism>
<dbReference type="AlphaFoldDB" id="A0A8J4XR80"/>
<dbReference type="Pfam" id="PF13716">
    <property type="entry name" value="CRAL_TRIO_2"/>
    <property type="match status" value="1"/>
</dbReference>
<evidence type="ECO:0000259" key="2">
    <source>
        <dbReference type="PROSITE" id="PS50191"/>
    </source>
</evidence>
<dbReference type="PANTHER" id="PTHR22826">
    <property type="entry name" value="RHO GUANINE EXCHANGE FACTOR-RELATED"/>
    <property type="match status" value="1"/>
</dbReference>
<dbReference type="GO" id="GO:0005085">
    <property type="term" value="F:guanyl-nucleotide exchange factor activity"/>
    <property type="evidence" value="ECO:0007669"/>
    <property type="project" value="UniProtKB-KW"/>
</dbReference>
<feature type="domain" description="CRAL-TRIO" evidence="2">
    <location>
        <begin position="83"/>
        <end position="233"/>
    </location>
</feature>
<evidence type="ECO:0000256" key="1">
    <source>
        <dbReference type="ARBA" id="ARBA00022658"/>
    </source>
</evidence>